<reference evidence="1" key="1">
    <citation type="submission" date="2023-06" db="EMBL/GenBank/DDBJ databases">
        <authorList>
            <consortium name="Lawrence Berkeley National Laboratory"/>
            <person name="Ahrendt S."/>
            <person name="Sahu N."/>
            <person name="Indic B."/>
            <person name="Wong-Bajracharya J."/>
            <person name="Merenyi Z."/>
            <person name="Ke H.-M."/>
            <person name="Monk M."/>
            <person name="Kocsube S."/>
            <person name="Drula E."/>
            <person name="Lipzen A."/>
            <person name="Balint B."/>
            <person name="Henrissat B."/>
            <person name="Andreopoulos B."/>
            <person name="Martin F.M."/>
            <person name="Harder C.B."/>
            <person name="Rigling D."/>
            <person name="Ford K.L."/>
            <person name="Foster G.D."/>
            <person name="Pangilinan J."/>
            <person name="Papanicolaou A."/>
            <person name="Barry K."/>
            <person name="LaButti K."/>
            <person name="Viragh M."/>
            <person name="Koriabine M."/>
            <person name="Yan M."/>
            <person name="Riley R."/>
            <person name="Champramary S."/>
            <person name="Plett K.L."/>
            <person name="Tsai I.J."/>
            <person name="Slot J."/>
            <person name="Sipos G."/>
            <person name="Plett J."/>
            <person name="Nagy L.G."/>
            <person name="Grigoriev I.V."/>
        </authorList>
    </citation>
    <scope>NUCLEOTIDE SEQUENCE</scope>
    <source>
        <strain evidence="1">HWK02</strain>
    </source>
</reference>
<dbReference type="EMBL" id="JAUEPU010000022">
    <property type="protein sequence ID" value="KAK0493959.1"/>
    <property type="molecule type" value="Genomic_DNA"/>
</dbReference>
<protein>
    <submittedName>
        <fullName evidence="1">Uncharacterized protein</fullName>
    </submittedName>
</protein>
<proteinExistence type="predicted"/>
<keyword evidence="2" id="KW-1185">Reference proteome</keyword>
<name>A0AA39Q1B0_9AGAR</name>
<sequence length="117" mass="13150">MITDRVHRVRQVEIKMKSHGVGICGLVEEIEIRLEGQVEILGVINEYVKLKPGNGIQRNPIMSWGQLDELKVEGCGVCGMLVTHTAVMKFCLPGDLTLSWRAVNCLFSMCQFMPYIV</sequence>
<evidence type="ECO:0000313" key="2">
    <source>
        <dbReference type="Proteomes" id="UP001175228"/>
    </source>
</evidence>
<gene>
    <name evidence="1" type="ORF">EDD18DRAFT_1107477</name>
</gene>
<organism evidence="1 2">
    <name type="scientific">Armillaria luteobubalina</name>
    <dbReference type="NCBI Taxonomy" id="153913"/>
    <lineage>
        <taxon>Eukaryota</taxon>
        <taxon>Fungi</taxon>
        <taxon>Dikarya</taxon>
        <taxon>Basidiomycota</taxon>
        <taxon>Agaricomycotina</taxon>
        <taxon>Agaricomycetes</taxon>
        <taxon>Agaricomycetidae</taxon>
        <taxon>Agaricales</taxon>
        <taxon>Marasmiineae</taxon>
        <taxon>Physalacriaceae</taxon>
        <taxon>Armillaria</taxon>
    </lineage>
</organism>
<dbReference type="AlphaFoldDB" id="A0AA39Q1B0"/>
<accession>A0AA39Q1B0</accession>
<dbReference type="Proteomes" id="UP001175228">
    <property type="component" value="Unassembled WGS sequence"/>
</dbReference>
<comment type="caution">
    <text evidence="1">The sequence shown here is derived from an EMBL/GenBank/DDBJ whole genome shotgun (WGS) entry which is preliminary data.</text>
</comment>
<evidence type="ECO:0000313" key="1">
    <source>
        <dbReference type="EMBL" id="KAK0493959.1"/>
    </source>
</evidence>